<evidence type="ECO:0000259" key="6">
    <source>
        <dbReference type="PROSITE" id="PS51379"/>
    </source>
</evidence>
<evidence type="ECO:0000313" key="7">
    <source>
        <dbReference type="EMBL" id="MFC4426674.1"/>
    </source>
</evidence>
<dbReference type="PANTHER" id="PTHR43724:SF1">
    <property type="entry name" value="PYRUVATE SYNTHASE SUBUNIT PORD"/>
    <property type="match status" value="1"/>
</dbReference>
<dbReference type="PROSITE" id="PS00198">
    <property type="entry name" value="4FE4S_FER_1"/>
    <property type="match status" value="2"/>
</dbReference>
<keyword evidence="2" id="KW-0479">Metal-binding</keyword>
<organism evidence="7 8">
    <name type="scientific">Deinococcus navajonensis</name>
    <dbReference type="NCBI Taxonomy" id="309884"/>
    <lineage>
        <taxon>Bacteria</taxon>
        <taxon>Thermotogati</taxon>
        <taxon>Deinococcota</taxon>
        <taxon>Deinococci</taxon>
        <taxon>Deinococcales</taxon>
        <taxon>Deinococcaceae</taxon>
        <taxon>Deinococcus</taxon>
    </lineage>
</organism>
<proteinExistence type="predicted"/>
<evidence type="ECO:0000256" key="2">
    <source>
        <dbReference type="ARBA" id="ARBA00022723"/>
    </source>
</evidence>
<accession>A0ABV8XP76</accession>
<keyword evidence="1" id="KW-0004">4Fe-4S</keyword>
<evidence type="ECO:0000313" key="8">
    <source>
        <dbReference type="Proteomes" id="UP001595998"/>
    </source>
</evidence>
<evidence type="ECO:0000256" key="3">
    <source>
        <dbReference type="ARBA" id="ARBA00022737"/>
    </source>
</evidence>
<sequence>MLPGLLERLEEAGNLLPRFTSPRCLLERQAVGGCEACLVTCPHEAVELGPPGSSIQIDPERCTGCGLCVQVCPSGALEYSLQPALQSLYDQRERGPEAPDDRPDASGATLACAASGAGGATLPCLGRVTSALVAAAGAWNTPLTLLHGDCAGCPVGAPDVPQRVAGVVEEAQRLRLATGQPAEVVVRAASPADAQGGGLSRRGVFRALLRSGRQQLAQALPEQPLPFVDWSVPEERTPEEWRWRAQALRPSPAETAGIHWPAPLVDETCIDCPVCANVCPTQAITRDLQPGGGVQLLLDLNACTGCMACLHSCPPGAIHAQEEWLPAAFRATILLRESDHVM</sequence>
<reference evidence="8" key="1">
    <citation type="journal article" date="2019" name="Int. J. Syst. Evol. Microbiol.">
        <title>The Global Catalogue of Microorganisms (GCM) 10K type strain sequencing project: providing services to taxonomists for standard genome sequencing and annotation.</title>
        <authorList>
            <consortium name="The Broad Institute Genomics Platform"/>
            <consortium name="The Broad Institute Genome Sequencing Center for Infectious Disease"/>
            <person name="Wu L."/>
            <person name="Ma J."/>
        </authorList>
    </citation>
    <scope>NUCLEOTIDE SEQUENCE [LARGE SCALE GENOMIC DNA]</scope>
    <source>
        <strain evidence="8">CCUG 56029</strain>
    </source>
</reference>
<comment type="caution">
    <text evidence="7">The sequence shown here is derived from an EMBL/GenBank/DDBJ whole genome shotgun (WGS) entry which is preliminary data.</text>
</comment>
<dbReference type="EMBL" id="JBHSEH010000009">
    <property type="protein sequence ID" value="MFC4426674.1"/>
    <property type="molecule type" value="Genomic_DNA"/>
</dbReference>
<evidence type="ECO:0000256" key="5">
    <source>
        <dbReference type="ARBA" id="ARBA00023014"/>
    </source>
</evidence>
<dbReference type="Pfam" id="PF12838">
    <property type="entry name" value="Fer4_7"/>
    <property type="match status" value="2"/>
</dbReference>
<gene>
    <name evidence="7" type="ORF">ACFOZ9_10645</name>
</gene>
<feature type="domain" description="4Fe-4S ferredoxin-type" evidence="6">
    <location>
        <begin position="294"/>
        <end position="323"/>
    </location>
</feature>
<dbReference type="PANTHER" id="PTHR43724">
    <property type="entry name" value="PYRUVATE SYNTHASE SUBUNIT PORD"/>
    <property type="match status" value="1"/>
</dbReference>
<keyword evidence="5" id="KW-0411">Iron-sulfur</keyword>
<dbReference type="InterPro" id="IPR017900">
    <property type="entry name" value="4Fe4S_Fe_S_CS"/>
</dbReference>
<dbReference type="InterPro" id="IPR017896">
    <property type="entry name" value="4Fe4S_Fe-S-bd"/>
</dbReference>
<protein>
    <submittedName>
        <fullName evidence="7">4Fe-4S dicluster domain-containing protein</fullName>
    </submittedName>
</protein>
<dbReference type="RefSeq" id="WP_380039385.1">
    <property type="nucleotide sequence ID" value="NZ_JBHSEH010000009.1"/>
</dbReference>
<dbReference type="SUPFAM" id="SSF54862">
    <property type="entry name" value="4Fe-4S ferredoxins"/>
    <property type="match status" value="1"/>
</dbReference>
<dbReference type="PROSITE" id="PS51379">
    <property type="entry name" value="4FE4S_FER_2"/>
    <property type="match status" value="4"/>
</dbReference>
<name>A0ABV8XP76_9DEIO</name>
<keyword evidence="8" id="KW-1185">Reference proteome</keyword>
<feature type="domain" description="4Fe-4S ferredoxin-type" evidence="6">
    <location>
        <begin position="261"/>
        <end position="289"/>
    </location>
</feature>
<feature type="domain" description="4Fe-4S ferredoxin-type" evidence="6">
    <location>
        <begin position="53"/>
        <end position="82"/>
    </location>
</feature>
<evidence type="ECO:0000256" key="1">
    <source>
        <dbReference type="ARBA" id="ARBA00022485"/>
    </source>
</evidence>
<dbReference type="Proteomes" id="UP001595998">
    <property type="component" value="Unassembled WGS sequence"/>
</dbReference>
<keyword evidence="3" id="KW-0677">Repeat</keyword>
<dbReference type="Gene3D" id="3.30.70.20">
    <property type="match status" value="2"/>
</dbReference>
<keyword evidence="4" id="KW-0408">Iron</keyword>
<feature type="domain" description="4Fe-4S ferredoxin-type" evidence="6">
    <location>
        <begin position="22"/>
        <end position="51"/>
    </location>
</feature>
<evidence type="ECO:0000256" key="4">
    <source>
        <dbReference type="ARBA" id="ARBA00023004"/>
    </source>
</evidence>